<evidence type="ECO:0000256" key="6">
    <source>
        <dbReference type="SAM" id="MobiDB-lite"/>
    </source>
</evidence>
<dbReference type="InterPro" id="IPR001202">
    <property type="entry name" value="WW_dom"/>
</dbReference>
<keyword evidence="2 4" id="KW-0697">Rotamase</keyword>
<evidence type="ECO:0000313" key="9">
    <source>
        <dbReference type="EMBL" id="CAD2159591.1"/>
    </source>
</evidence>
<dbReference type="EMBL" id="CAJEWN010000075">
    <property type="protein sequence ID" value="CAD2159591.1"/>
    <property type="molecule type" value="Genomic_DNA"/>
</dbReference>
<dbReference type="AlphaFoldDB" id="A0A6V7UJX6"/>
<feature type="compositionally biased region" description="Basic and acidic residues" evidence="6">
    <location>
        <begin position="1"/>
        <end position="15"/>
    </location>
</feature>
<dbReference type="OrthoDB" id="2530521at2759"/>
<evidence type="ECO:0000256" key="2">
    <source>
        <dbReference type="ARBA" id="ARBA00023110"/>
    </source>
</evidence>
<dbReference type="Gene3D" id="2.20.70.10">
    <property type="match status" value="1"/>
</dbReference>
<evidence type="ECO:0000259" key="7">
    <source>
        <dbReference type="PROSITE" id="PS50020"/>
    </source>
</evidence>
<dbReference type="GO" id="GO:0010604">
    <property type="term" value="P:positive regulation of macromolecule metabolic process"/>
    <property type="evidence" value="ECO:0007669"/>
    <property type="project" value="UniProtKB-ARBA"/>
</dbReference>
<evidence type="ECO:0000256" key="4">
    <source>
        <dbReference type="PROSITE-ProRule" id="PRU00278"/>
    </source>
</evidence>
<name>A0A6V7UJX6_MELEN</name>
<accession>A0A6V7UJX6</accession>
<dbReference type="SUPFAM" id="SSF54534">
    <property type="entry name" value="FKBP-like"/>
    <property type="match status" value="1"/>
</dbReference>
<dbReference type="PROSITE" id="PS50198">
    <property type="entry name" value="PPIC_PPIASE_2"/>
    <property type="match status" value="1"/>
</dbReference>
<feature type="domain" description="PpiC" evidence="8">
    <location>
        <begin position="68"/>
        <end position="186"/>
    </location>
</feature>
<dbReference type="GO" id="GO:0005634">
    <property type="term" value="C:nucleus"/>
    <property type="evidence" value="ECO:0007669"/>
    <property type="project" value="TreeGrafter"/>
</dbReference>
<comment type="catalytic activity">
    <reaction evidence="1 5">
        <text>[protein]-peptidylproline (omega=180) = [protein]-peptidylproline (omega=0)</text>
        <dbReference type="Rhea" id="RHEA:16237"/>
        <dbReference type="Rhea" id="RHEA-COMP:10747"/>
        <dbReference type="Rhea" id="RHEA-COMP:10748"/>
        <dbReference type="ChEBI" id="CHEBI:83833"/>
        <dbReference type="ChEBI" id="CHEBI:83834"/>
        <dbReference type="EC" id="5.2.1.8"/>
    </reaction>
</comment>
<dbReference type="InterPro" id="IPR000297">
    <property type="entry name" value="PPIase_PpiC"/>
</dbReference>
<dbReference type="PANTHER" id="PTHR10657">
    <property type="entry name" value="PEPTIDYL-PROLYL CIS-TRANS ISOMERASE"/>
    <property type="match status" value="1"/>
</dbReference>
<dbReference type="PROSITE" id="PS01159">
    <property type="entry name" value="WW_DOMAIN_1"/>
    <property type="match status" value="1"/>
</dbReference>
<dbReference type="GO" id="GO:0080090">
    <property type="term" value="P:regulation of primary metabolic process"/>
    <property type="evidence" value="ECO:0007669"/>
    <property type="project" value="UniProtKB-ARBA"/>
</dbReference>
<keyword evidence="3 4" id="KW-0413">Isomerase</keyword>
<evidence type="ECO:0000256" key="5">
    <source>
        <dbReference type="RuleBase" id="RU363014"/>
    </source>
</evidence>
<evidence type="ECO:0000259" key="8">
    <source>
        <dbReference type="PROSITE" id="PS50198"/>
    </source>
</evidence>
<dbReference type="Proteomes" id="UP000580250">
    <property type="component" value="Unassembled WGS sequence"/>
</dbReference>
<comment type="caution">
    <text evidence="9">The sequence shown here is derived from an EMBL/GenBank/DDBJ whole genome shotgun (WGS) entry which is preliminary data.</text>
</comment>
<dbReference type="InterPro" id="IPR036020">
    <property type="entry name" value="WW_dom_sf"/>
</dbReference>
<evidence type="ECO:0000313" key="10">
    <source>
        <dbReference type="Proteomes" id="UP000580250"/>
    </source>
</evidence>
<dbReference type="PROSITE" id="PS50020">
    <property type="entry name" value="WW_DOMAIN_2"/>
    <property type="match status" value="1"/>
</dbReference>
<evidence type="ECO:0000256" key="3">
    <source>
        <dbReference type="ARBA" id="ARBA00023235"/>
    </source>
</evidence>
<gene>
    <name evidence="9" type="ORF">MENT_LOCUS13787</name>
</gene>
<dbReference type="Pfam" id="PF00639">
    <property type="entry name" value="Rotamase"/>
    <property type="match status" value="1"/>
</dbReference>
<dbReference type="Gene3D" id="3.10.50.40">
    <property type="match status" value="1"/>
</dbReference>
<dbReference type="InterPro" id="IPR046357">
    <property type="entry name" value="PPIase_dom_sf"/>
</dbReference>
<evidence type="ECO:0000256" key="1">
    <source>
        <dbReference type="ARBA" id="ARBA00000971"/>
    </source>
</evidence>
<dbReference type="SUPFAM" id="SSF51045">
    <property type="entry name" value="WW domain"/>
    <property type="match status" value="1"/>
</dbReference>
<dbReference type="GO" id="GO:0003755">
    <property type="term" value="F:peptidyl-prolyl cis-trans isomerase activity"/>
    <property type="evidence" value="ECO:0007669"/>
    <property type="project" value="UniProtKB-UniRule"/>
</dbReference>
<feature type="domain" description="WW" evidence="7">
    <location>
        <begin position="25"/>
        <end position="59"/>
    </location>
</feature>
<dbReference type="CDD" id="cd00201">
    <property type="entry name" value="WW"/>
    <property type="match status" value="1"/>
</dbReference>
<dbReference type="InterPro" id="IPR051370">
    <property type="entry name" value="PPIase_Pin1"/>
</dbReference>
<proteinExistence type="predicted"/>
<protein>
    <recommendedName>
        <fullName evidence="5">Peptidyl-prolyl cis-trans isomerase</fullName>
        <ecNumber evidence="5">5.2.1.8</ecNumber>
    </recommendedName>
</protein>
<dbReference type="EC" id="5.2.1.8" evidence="5"/>
<reference evidence="9 10" key="1">
    <citation type="submission" date="2020-08" db="EMBL/GenBank/DDBJ databases">
        <authorList>
            <person name="Koutsovoulos G."/>
            <person name="Danchin GJ E."/>
        </authorList>
    </citation>
    <scope>NUCLEOTIDE SEQUENCE [LARGE SCALE GENOMIC DNA]</scope>
</reference>
<dbReference type="Pfam" id="PF00397">
    <property type="entry name" value="WW"/>
    <property type="match status" value="1"/>
</dbReference>
<organism evidence="9 10">
    <name type="scientific">Meloidogyne enterolobii</name>
    <name type="common">Root-knot nematode worm</name>
    <name type="synonym">Meloidogyne mayaguensis</name>
    <dbReference type="NCBI Taxonomy" id="390850"/>
    <lineage>
        <taxon>Eukaryota</taxon>
        <taxon>Metazoa</taxon>
        <taxon>Ecdysozoa</taxon>
        <taxon>Nematoda</taxon>
        <taxon>Chromadorea</taxon>
        <taxon>Rhabditida</taxon>
        <taxon>Tylenchina</taxon>
        <taxon>Tylenchomorpha</taxon>
        <taxon>Tylenchoidea</taxon>
        <taxon>Meloidogynidae</taxon>
        <taxon>Meloidogyninae</taxon>
        <taxon>Meloidogyne</taxon>
    </lineage>
</organism>
<dbReference type="FunFam" id="3.10.50.40:FF:000026">
    <property type="entry name" value="Peptidyl-prolyl cis-trans isomerase"/>
    <property type="match status" value="1"/>
</dbReference>
<feature type="region of interest" description="Disordered" evidence="6">
    <location>
        <begin position="1"/>
        <end position="34"/>
    </location>
</feature>
<sequence>MSANEQIKKMKMRNEDENEDEAGEPPLPKGWEKRLSRSSDREYYFNVLTQKSQWDRPIKDAQELAKEPTKVRCFHILVKHEGSRNPSSWRSEKIIRSKEDAKTTLEAYRDELLKLSEDGGGKFSRFKKIAKEYSDCSSAKREGDLGFFGRKQMQKPFEDASFALKVGEMSDIVETDSGLHLIYRMA</sequence>
<dbReference type="GO" id="GO:0005829">
    <property type="term" value="C:cytosol"/>
    <property type="evidence" value="ECO:0007669"/>
    <property type="project" value="TreeGrafter"/>
</dbReference>
<dbReference type="SMART" id="SM00456">
    <property type="entry name" value="WW"/>
    <property type="match status" value="1"/>
</dbReference>
<dbReference type="PANTHER" id="PTHR10657:SF4">
    <property type="entry name" value="PEPTIDYL-PROLYL CIS-TRANS ISOMERASE-RELATED"/>
    <property type="match status" value="1"/>
</dbReference>